<gene>
    <name evidence="1" type="ORF">CEXT_131751</name>
</gene>
<reference evidence="1 2" key="1">
    <citation type="submission" date="2021-06" db="EMBL/GenBank/DDBJ databases">
        <title>Caerostris extrusa draft genome.</title>
        <authorList>
            <person name="Kono N."/>
            <person name="Arakawa K."/>
        </authorList>
    </citation>
    <scope>NUCLEOTIDE SEQUENCE [LARGE SCALE GENOMIC DNA]</scope>
</reference>
<evidence type="ECO:0000313" key="2">
    <source>
        <dbReference type="Proteomes" id="UP001054945"/>
    </source>
</evidence>
<evidence type="ECO:0000313" key="1">
    <source>
        <dbReference type="EMBL" id="GIY11230.1"/>
    </source>
</evidence>
<sequence length="98" mass="10917">MQHLAVIHAHVLSLYISVRKREKERDLRKFRSRPLSVRVRHGSTAECGNNTTIAGSVTTERDAVTGTGSCGRLGTLILAHTEILPRRLPSLYRAPRSD</sequence>
<dbReference type="AlphaFoldDB" id="A0AAV4QPX1"/>
<name>A0AAV4QPX1_CAEEX</name>
<accession>A0AAV4QPX1</accession>
<comment type="caution">
    <text evidence="1">The sequence shown here is derived from an EMBL/GenBank/DDBJ whole genome shotgun (WGS) entry which is preliminary data.</text>
</comment>
<dbReference type="EMBL" id="BPLR01006619">
    <property type="protein sequence ID" value="GIY11230.1"/>
    <property type="molecule type" value="Genomic_DNA"/>
</dbReference>
<keyword evidence="2" id="KW-1185">Reference proteome</keyword>
<protein>
    <submittedName>
        <fullName evidence="1">Uncharacterized protein</fullName>
    </submittedName>
</protein>
<proteinExistence type="predicted"/>
<organism evidence="1 2">
    <name type="scientific">Caerostris extrusa</name>
    <name type="common">Bark spider</name>
    <name type="synonym">Caerostris bankana</name>
    <dbReference type="NCBI Taxonomy" id="172846"/>
    <lineage>
        <taxon>Eukaryota</taxon>
        <taxon>Metazoa</taxon>
        <taxon>Ecdysozoa</taxon>
        <taxon>Arthropoda</taxon>
        <taxon>Chelicerata</taxon>
        <taxon>Arachnida</taxon>
        <taxon>Araneae</taxon>
        <taxon>Araneomorphae</taxon>
        <taxon>Entelegynae</taxon>
        <taxon>Araneoidea</taxon>
        <taxon>Araneidae</taxon>
        <taxon>Caerostris</taxon>
    </lineage>
</organism>
<dbReference type="Proteomes" id="UP001054945">
    <property type="component" value="Unassembled WGS sequence"/>
</dbReference>